<dbReference type="RefSeq" id="WP_167949180.1">
    <property type="nucleotide sequence ID" value="NZ_BAAAPQ010000026.1"/>
</dbReference>
<gene>
    <name evidence="3" type="ORF">BKA07_000133</name>
</gene>
<comment type="caution">
    <text evidence="3">The sequence shown here is derived from an EMBL/GenBank/DDBJ whole genome shotgun (WGS) entry which is preliminary data.</text>
</comment>
<evidence type="ECO:0000259" key="2">
    <source>
        <dbReference type="SMART" id="SM00062"/>
    </source>
</evidence>
<dbReference type="SUPFAM" id="SSF53850">
    <property type="entry name" value="Periplasmic binding protein-like II"/>
    <property type="match status" value="1"/>
</dbReference>
<dbReference type="Gene3D" id="3.40.190.10">
    <property type="entry name" value="Periplasmic binding protein-like II"/>
    <property type="match status" value="2"/>
</dbReference>
<dbReference type="PANTHER" id="PTHR35936">
    <property type="entry name" value="MEMBRANE-BOUND LYTIC MUREIN TRANSGLYCOSYLASE F"/>
    <property type="match status" value="1"/>
</dbReference>
<protein>
    <submittedName>
        <fullName evidence="3">Polar amino acid transport system substrate-binding protein</fullName>
    </submittedName>
</protein>
<dbReference type="Proteomes" id="UP000576792">
    <property type="component" value="Unassembled WGS sequence"/>
</dbReference>
<evidence type="ECO:0000256" key="1">
    <source>
        <dbReference type="ARBA" id="ARBA00022729"/>
    </source>
</evidence>
<dbReference type="SMART" id="SM00062">
    <property type="entry name" value="PBPb"/>
    <property type="match status" value="1"/>
</dbReference>
<dbReference type="InterPro" id="IPR001638">
    <property type="entry name" value="Solute-binding_3/MltF_N"/>
</dbReference>
<keyword evidence="4" id="KW-1185">Reference proteome</keyword>
<evidence type="ECO:0000313" key="3">
    <source>
        <dbReference type="EMBL" id="NJC55098.1"/>
    </source>
</evidence>
<reference evidence="3 4" key="1">
    <citation type="submission" date="2020-03" db="EMBL/GenBank/DDBJ databases">
        <title>Sequencing the genomes of 1000 actinobacteria strains.</title>
        <authorList>
            <person name="Klenk H.-P."/>
        </authorList>
    </citation>
    <scope>NUCLEOTIDE SEQUENCE [LARGE SCALE GENOMIC DNA]</scope>
    <source>
        <strain evidence="3 4">DSM 18964</strain>
    </source>
</reference>
<dbReference type="Pfam" id="PF00497">
    <property type="entry name" value="SBP_bac_3"/>
    <property type="match status" value="1"/>
</dbReference>
<dbReference type="AlphaFoldDB" id="A0A846RW14"/>
<sequence>MTETADRGVPDARTGTSIRFACIDSEAAPLFDKSEDGGITRTGYEPEAAQLVADALGRDLEWVIVAWDDMIPAVIRGDADAVWCGQGIIPSRQEQVNFTRPYAVFNESVLVRAGDPATSAQTLGGYKVAAIEGSANMALAETFTGAQLVPFGPSDDVFGDMIQAVRDGSVDAMVDDDVVTVPLGDDPEFDIAFTEPTRNPWGVGVAKDDVLMLELLDTALAQVIADGRLAEVWARWMPHLPFPDETLAAGRAS</sequence>
<accession>A0A846RW14</accession>
<dbReference type="PANTHER" id="PTHR35936:SF19">
    <property type="entry name" value="AMINO-ACID-BINDING PROTEIN YXEM-RELATED"/>
    <property type="match status" value="1"/>
</dbReference>
<keyword evidence="1" id="KW-0732">Signal</keyword>
<organism evidence="3 4">
    <name type="scientific">Brevibacterium marinum</name>
    <dbReference type="NCBI Taxonomy" id="418643"/>
    <lineage>
        <taxon>Bacteria</taxon>
        <taxon>Bacillati</taxon>
        <taxon>Actinomycetota</taxon>
        <taxon>Actinomycetes</taxon>
        <taxon>Micrococcales</taxon>
        <taxon>Brevibacteriaceae</taxon>
        <taxon>Brevibacterium</taxon>
    </lineage>
</organism>
<feature type="domain" description="Solute-binding protein family 3/N-terminal" evidence="2">
    <location>
        <begin position="17"/>
        <end position="240"/>
    </location>
</feature>
<dbReference type="EMBL" id="JAATJN010000001">
    <property type="protein sequence ID" value="NJC55098.1"/>
    <property type="molecule type" value="Genomic_DNA"/>
</dbReference>
<name>A0A846RW14_9MICO</name>
<proteinExistence type="predicted"/>
<evidence type="ECO:0000313" key="4">
    <source>
        <dbReference type="Proteomes" id="UP000576792"/>
    </source>
</evidence>
<dbReference type="CDD" id="cd13530">
    <property type="entry name" value="PBP2_peptides_like"/>
    <property type="match status" value="1"/>
</dbReference>